<dbReference type="PROSITE" id="PS51277">
    <property type="entry name" value="BURP"/>
    <property type="match status" value="1"/>
</dbReference>
<feature type="domain" description="BURP" evidence="1">
    <location>
        <begin position="109"/>
        <end position="325"/>
    </location>
</feature>
<reference evidence="2" key="1">
    <citation type="journal article" date="2022" name="Int. J. Mol. Sci.">
        <title>Draft Genome of Tanacetum Coccineum: Genomic Comparison of Closely Related Tanacetum-Family Plants.</title>
        <authorList>
            <person name="Yamashiro T."/>
            <person name="Shiraishi A."/>
            <person name="Nakayama K."/>
            <person name="Satake H."/>
        </authorList>
    </citation>
    <scope>NUCLEOTIDE SEQUENCE</scope>
</reference>
<protein>
    <submittedName>
        <fullName evidence="2">BURP domain-containing protein</fullName>
    </submittedName>
</protein>
<dbReference type="SMART" id="SM01045">
    <property type="entry name" value="BURP"/>
    <property type="match status" value="1"/>
</dbReference>
<dbReference type="PANTHER" id="PTHR31236:SF67">
    <property type="entry name" value="BURP DOMAIN-CONTAINING PROTEIN"/>
    <property type="match status" value="1"/>
</dbReference>
<proteinExistence type="predicted"/>
<comment type="caution">
    <text evidence="2">The sequence shown here is derived from an EMBL/GenBank/DDBJ whole genome shotgun (WGS) entry which is preliminary data.</text>
</comment>
<reference evidence="2" key="2">
    <citation type="submission" date="2022-01" db="EMBL/GenBank/DDBJ databases">
        <authorList>
            <person name="Yamashiro T."/>
            <person name="Shiraishi A."/>
            <person name="Satake H."/>
            <person name="Nakayama K."/>
        </authorList>
    </citation>
    <scope>NUCLEOTIDE SEQUENCE</scope>
</reference>
<evidence type="ECO:0000313" key="3">
    <source>
        <dbReference type="Proteomes" id="UP001151760"/>
    </source>
</evidence>
<organism evidence="2 3">
    <name type="scientific">Tanacetum coccineum</name>
    <dbReference type="NCBI Taxonomy" id="301880"/>
    <lineage>
        <taxon>Eukaryota</taxon>
        <taxon>Viridiplantae</taxon>
        <taxon>Streptophyta</taxon>
        <taxon>Embryophyta</taxon>
        <taxon>Tracheophyta</taxon>
        <taxon>Spermatophyta</taxon>
        <taxon>Magnoliopsida</taxon>
        <taxon>eudicotyledons</taxon>
        <taxon>Gunneridae</taxon>
        <taxon>Pentapetalae</taxon>
        <taxon>asterids</taxon>
        <taxon>campanulids</taxon>
        <taxon>Asterales</taxon>
        <taxon>Asteraceae</taxon>
        <taxon>Asteroideae</taxon>
        <taxon>Anthemideae</taxon>
        <taxon>Anthemidinae</taxon>
        <taxon>Tanacetum</taxon>
    </lineage>
</organism>
<dbReference type="Proteomes" id="UP001151760">
    <property type="component" value="Unassembled WGS sequence"/>
</dbReference>
<evidence type="ECO:0000313" key="2">
    <source>
        <dbReference type="EMBL" id="GJT55468.1"/>
    </source>
</evidence>
<dbReference type="EMBL" id="BQNB010016759">
    <property type="protein sequence ID" value="GJT55468.1"/>
    <property type="molecule type" value="Genomic_DNA"/>
</dbReference>
<dbReference type="InterPro" id="IPR044816">
    <property type="entry name" value="BURP"/>
</dbReference>
<dbReference type="Pfam" id="PF03181">
    <property type="entry name" value="BURP"/>
    <property type="match status" value="1"/>
</dbReference>
<dbReference type="InterPro" id="IPR004873">
    <property type="entry name" value="BURP_dom"/>
</dbReference>
<sequence>MATLKKLSFFIMPYRDKQRMPVRSLFGSLSECLDTGCASEENHTYTCRVVLKSISASHFEATNLPLSIDDHQSSRVIYEKPKNDHNEENHIEIFGKNEHGDLDPALNVFFHVNDLHSGKKMSIYFAVTDPSTTPRLLAREQADLIPFSSSKLPYLLDFISIAEGSPQAIAMEQTLKQCELEPVPNEIRFCASSLESMLDSTREILGTDKLKTLTTQIHNLRNPNFTLLQGYTFLKEPLEIHVPDMLACHTMAYPYTVYYCHAQKRVGGLKNGGENGNRVDAIAVCHMDTSMWDHDHVAFRVLGGHPGSSPVCHFLPADNVVWIPSP</sequence>
<evidence type="ECO:0000259" key="1">
    <source>
        <dbReference type="PROSITE" id="PS51277"/>
    </source>
</evidence>
<accession>A0ABQ5EWQ9</accession>
<name>A0ABQ5EWQ9_9ASTR</name>
<keyword evidence="3" id="KW-1185">Reference proteome</keyword>
<dbReference type="PANTHER" id="PTHR31236">
    <property type="entry name" value="BURP DOMAIN PROTEIN USPL1-LIKE"/>
    <property type="match status" value="1"/>
</dbReference>
<gene>
    <name evidence="2" type="ORF">Tco_0990522</name>
</gene>